<feature type="transmembrane region" description="Helical" evidence="1">
    <location>
        <begin position="108"/>
        <end position="130"/>
    </location>
</feature>
<comment type="caution">
    <text evidence="2">The sequence shown here is derived from an EMBL/GenBank/DDBJ whole genome shotgun (WGS) entry which is preliminary data.</text>
</comment>
<protein>
    <submittedName>
        <fullName evidence="2">Uncharacterized protein</fullName>
    </submittedName>
</protein>
<dbReference type="AlphaFoldDB" id="A0A645DKF8"/>
<proteinExistence type="predicted"/>
<dbReference type="PANTHER" id="PTHR37422:SF23">
    <property type="entry name" value="TEICHURONIC ACID BIOSYNTHESIS PROTEIN TUAE"/>
    <property type="match status" value="1"/>
</dbReference>
<keyword evidence="1" id="KW-0472">Membrane</keyword>
<gene>
    <name evidence="2" type="ORF">SDC9_137035</name>
</gene>
<sequence length="162" mass="17928">MLSSFSALKTYLTKDIANYNGNSISKRQYFIKRGIYQLKLTKGLGVGGGASKAIFEKEKHSAASMHNFWVELLVEGGVLAGGGFILWYIWIAIKLYHLYHKSKKIPSILNSTIMYFSGSLCTSMIGFAFASVSTSSVIYVLPMWIMLSLAIATLNNSHSIKI</sequence>
<name>A0A645DKF8_9ZZZZ</name>
<keyword evidence="1" id="KW-0812">Transmembrane</keyword>
<dbReference type="EMBL" id="VSSQ01037277">
    <property type="protein sequence ID" value="MPM89920.1"/>
    <property type="molecule type" value="Genomic_DNA"/>
</dbReference>
<evidence type="ECO:0000313" key="2">
    <source>
        <dbReference type="EMBL" id="MPM89920.1"/>
    </source>
</evidence>
<accession>A0A645DKF8</accession>
<dbReference type="InterPro" id="IPR051533">
    <property type="entry name" value="WaaL-like"/>
</dbReference>
<keyword evidence="1" id="KW-1133">Transmembrane helix</keyword>
<organism evidence="2">
    <name type="scientific">bioreactor metagenome</name>
    <dbReference type="NCBI Taxonomy" id="1076179"/>
    <lineage>
        <taxon>unclassified sequences</taxon>
        <taxon>metagenomes</taxon>
        <taxon>ecological metagenomes</taxon>
    </lineage>
</organism>
<reference evidence="2" key="1">
    <citation type="submission" date="2019-08" db="EMBL/GenBank/DDBJ databases">
        <authorList>
            <person name="Kucharzyk K."/>
            <person name="Murdoch R.W."/>
            <person name="Higgins S."/>
            <person name="Loffler F."/>
        </authorList>
    </citation>
    <scope>NUCLEOTIDE SEQUENCE</scope>
</reference>
<dbReference type="PANTHER" id="PTHR37422">
    <property type="entry name" value="TEICHURONIC ACID BIOSYNTHESIS PROTEIN TUAE"/>
    <property type="match status" value="1"/>
</dbReference>
<evidence type="ECO:0000256" key="1">
    <source>
        <dbReference type="SAM" id="Phobius"/>
    </source>
</evidence>
<feature type="transmembrane region" description="Helical" evidence="1">
    <location>
        <begin position="136"/>
        <end position="154"/>
    </location>
</feature>
<feature type="transmembrane region" description="Helical" evidence="1">
    <location>
        <begin position="77"/>
        <end position="96"/>
    </location>
</feature>